<evidence type="ECO:0000313" key="2">
    <source>
        <dbReference type="Proteomes" id="UP001519325"/>
    </source>
</evidence>
<sequence>MAARKTSVSFDEDTLDILARRAQEDGINQSAYLAALVRRDDMQRRLAADSAALNAAGHTPDRASAVSAALLAARRSAR</sequence>
<evidence type="ECO:0008006" key="3">
    <source>
        <dbReference type="Google" id="ProtNLM"/>
    </source>
</evidence>
<dbReference type="RefSeq" id="WP_209899825.1">
    <property type="nucleotide sequence ID" value="NZ_JAGGMR010000002.1"/>
</dbReference>
<keyword evidence="2" id="KW-1185">Reference proteome</keyword>
<dbReference type="EMBL" id="JAGGMR010000002">
    <property type="protein sequence ID" value="MBP2194538.1"/>
    <property type="molecule type" value="Genomic_DNA"/>
</dbReference>
<proteinExistence type="predicted"/>
<name>A0ABS4QS35_9NOCA</name>
<protein>
    <recommendedName>
        <fullName evidence="3">Antitoxin</fullName>
    </recommendedName>
</protein>
<comment type="caution">
    <text evidence="1">The sequence shown here is derived from an EMBL/GenBank/DDBJ whole genome shotgun (WGS) entry which is preliminary data.</text>
</comment>
<accession>A0ABS4QS35</accession>
<gene>
    <name evidence="1" type="ORF">BJ987_007516</name>
</gene>
<reference evidence="1 2" key="1">
    <citation type="submission" date="2021-03" db="EMBL/GenBank/DDBJ databases">
        <title>Sequencing the genomes of 1000 actinobacteria strains.</title>
        <authorList>
            <person name="Klenk H.-P."/>
        </authorList>
    </citation>
    <scope>NUCLEOTIDE SEQUENCE [LARGE SCALE GENOMIC DNA]</scope>
    <source>
        <strain evidence="1 2">DSM 45516</strain>
    </source>
</reference>
<dbReference type="Proteomes" id="UP001519325">
    <property type="component" value="Unassembled WGS sequence"/>
</dbReference>
<evidence type="ECO:0000313" key="1">
    <source>
        <dbReference type="EMBL" id="MBP2194538.1"/>
    </source>
</evidence>
<organism evidence="1 2">
    <name type="scientific">Nocardia goodfellowii</name>
    <dbReference type="NCBI Taxonomy" id="882446"/>
    <lineage>
        <taxon>Bacteria</taxon>
        <taxon>Bacillati</taxon>
        <taxon>Actinomycetota</taxon>
        <taxon>Actinomycetes</taxon>
        <taxon>Mycobacteriales</taxon>
        <taxon>Nocardiaceae</taxon>
        <taxon>Nocardia</taxon>
    </lineage>
</organism>